<dbReference type="AlphaFoldDB" id="A0A0R1XF01"/>
<dbReference type="SUPFAM" id="SSF55811">
    <property type="entry name" value="Nudix"/>
    <property type="match status" value="1"/>
</dbReference>
<dbReference type="CDD" id="cd04686">
    <property type="entry name" value="NUDIX_Hydrolase"/>
    <property type="match status" value="1"/>
</dbReference>
<comment type="similarity">
    <text evidence="1">Belongs to the Nudix hydrolase family.</text>
</comment>
<evidence type="ECO:0000259" key="3">
    <source>
        <dbReference type="PROSITE" id="PS51462"/>
    </source>
</evidence>
<proteinExistence type="inferred from homology"/>
<comment type="caution">
    <text evidence="4">The sequence shown here is derived from an EMBL/GenBank/DDBJ whole genome shotgun (WGS) entry which is preliminary data.</text>
</comment>
<dbReference type="PROSITE" id="PS00893">
    <property type="entry name" value="NUDIX_BOX"/>
    <property type="match status" value="1"/>
</dbReference>
<feature type="domain" description="Nudix hydrolase" evidence="3">
    <location>
        <begin position="4"/>
        <end position="144"/>
    </location>
</feature>
<evidence type="ECO:0000256" key="1">
    <source>
        <dbReference type="ARBA" id="ARBA00005582"/>
    </source>
</evidence>
<protein>
    <submittedName>
        <fullName evidence="4">Mutt nudix family protein</fullName>
    </submittedName>
</protein>
<dbReference type="InterPro" id="IPR020084">
    <property type="entry name" value="NUDIX_hydrolase_CS"/>
</dbReference>
<dbReference type="Gene3D" id="3.90.79.10">
    <property type="entry name" value="Nucleoside Triphosphate Pyrophosphohydrolase"/>
    <property type="match status" value="1"/>
</dbReference>
<sequence length="166" mass="18719">MSTKFHQAFGVYGILSENGKLAVIKKTGGPYINRYDLPGGTPEDGEEMAHTVVREIQEETGLTVTKAHQLGITGFRYPWQYEHWQLNQHRCVFYWIDTWTGQLADQAAQFTGQDALGAVWLPLAEISLTTCSPLVVKAAETVRQHGQFDPTEQTFTDWTVLTKPVY</sequence>
<dbReference type="eggNOG" id="COG1051">
    <property type="taxonomic scope" value="Bacteria"/>
</dbReference>
<accession>A0A0R1XF01</accession>
<dbReference type="GeneID" id="78509053"/>
<dbReference type="InterPro" id="IPR000086">
    <property type="entry name" value="NUDIX_hydrolase_dom"/>
</dbReference>
<organism evidence="4 5">
    <name type="scientific">Schleiferilactobacillus harbinensis DSM 16991</name>
    <dbReference type="NCBI Taxonomy" id="1122147"/>
    <lineage>
        <taxon>Bacteria</taxon>
        <taxon>Bacillati</taxon>
        <taxon>Bacillota</taxon>
        <taxon>Bacilli</taxon>
        <taxon>Lactobacillales</taxon>
        <taxon>Lactobacillaceae</taxon>
        <taxon>Schleiferilactobacillus</taxon>
    </lineage>
</organism>
<dbReference type="PROSITE" id="PS51462">
    <property type="entry name" value="NUDIX"/>
    <property type="match status" value="1"/>
</dbReference>
<evidence type="ECO:0000256" key="2">
    <source>
        <dbReference type="ARBA" id="ARBA00022801"/>
    </source>
</evidence>
<dbReference type="RefSeq" id="WP_027827427.1">
    <property type="nucleotide sequence ID" value="NZ_AUEH01000001.1"/>
</dbReference>
<dbReference type="Pfam" id="PF00293">
    <property type="entry name" value="NUDIX"/>
    <property type="match status" value="1"/>
</dbReference>
<evidence type="ECO:0000313" key="5">
    <source>
        <dbReference type="Proteomes" id="UP000050949"/>
    </source>
</evidence>
<keyword evidence="2" id="KW-0378">Hydrolase</keyword>
<dbReference type="PANTHER" id="PTHR43736">
    <property type="entry name" value="ADP-RIBOSE PYROPHOSPHATASE"/>
    <property type="match status" value="1"/>
</dbReference>
<dbReference type="Proteomes" id="UP000050949">
    <property type="component" value="Unassembled WGS sequence"/>
</dbReference>
<dbReference type="PATRIC" id="fig|1122147.4.peg.1884"/>
<evidence type="ECO:0000313" key="4">
    <source>
        <dbReference type="EMBL" id="KRM28353.1"/>
    </source>
</evidence>
<dbReference type="GO" id="GO:0016787">
    <property type="term" value="F:hydrolase activity"/>
    <property type="evidence" value="ECO:0007669"/>
    <property type="project" value="UniProtKB-KW"/>
</dbReference>
<dbReference type="PANTHER" id="PTHR43736:SF1">
    <property type="entry name" value="DIHYDRONEOPTERIN TRIPHOSPHATE DIPHOSPHATASE"/>
    <property type="match status" value="1"/>
</dbReference>
<reference evidence="4 5" key="1">
    <citation type="journal article" date="2015" name="Genome Announc.">
        <title>Expanding the biotechnology potential of lactobacilli through comparative genomics of 213 strains and associated genera.</title>
        <authorList>
            <person name="Sun Z."/>
            <person name="Harris H.M."/>
            <person name="McCann A."/>
            <person name="Guo C."/>
            <person name="Argimon S."/>
            <person name="Zhang W."/>
            <person name="Yang X."/>
            <person name="Jeffery I.B."/>
            <person name="Cooney J.C."/>
            <person name="Kagawa T.F."/>
            <person name="Liu W."/>
            <person name="Song Y."/>
            <person name="Salvetti E."/>
            <person name="Wrobel A."/>
            <person name="Rasinkangas P."/>
            <person name="Parkhill J."/>
            <person name="Rea M.C."/>
            <person name="O'Sullivan O."/>
            <person name="Ritari J."/>
            <person name="Douillard F.P."/>
            <person name="Paul Ross R."/>
            <person name="Yang R."/>
            <person name="Briner A.E."/>
            <person name="Felis G.E."/>
            <person name="de Vos W.M."/>
            <person name="Barrangou R."/>
            <person name="Klaenhammer T.R."/>
            <person name="Caufield P.W."/>
            <person name="Cui Y."/>
            <person name="Zhang H."/>
            <person name="O'Toole P.W."/>
        </authorList>
    </citation>
    <scope>NUCLEOTIDE SEQUENCE [LARGE SCALE GENOMIC DNA]</scope>
    <source>
        <strain evidence="4 5">DSM 16991</strain>
    </source>
</reference>
<gene>
    <name evidence="4" type="ORF">FC91_GL001816</name>
</gene>
<dbReference type="EMBL" id="AZFW01000032">
    <property type="protein sequence ID" value="KRM28353.1"/>
    <property type="molecule type" value="Genomic_DNA"/>
</dbReference>
<dbReference type="OrthoDB" id="369191at2"/>
<name>A0A0R1XF01_9LACO</name>
<dbReference type="InterPro" id="IPR015797">
    <property type="entry name" value="NUDIX_hydrolase-like_dom_sf"/>
</dbReference>